<dbReference type="HOGENOM" id="CLU_2436413_0_0_9"/>
<protein>
    <recommendedName>
        <fullName evidence="1">HNH domain-containing protein</fullName>
    </recommendedName>
</protein>
<comment type="caution">
    <text evidence="2">The sequence shown here is derived from an EMBL/GenBank/DDBJ whole genome shotgun (WGS) entry which is preliminary data.</text>
</comment>
<gene>
    <name evidence="2" type="ORF">HMPREF9706_00297</name>
</gene>
<dbReference type="InterPro" id="IPR003615">
    <property type="entry name" value="HNH_nuc"/>
</dbReference>
<dbReference type="EMBL" id="AGZD01000001">
    <property type="protein sequence ID" value="EKB56314.1"/>
    <property type="molecule type" value="Genomic_DNA"/>
</dbReference>
<reference evidence="2 3" key="1">
    <citation type="submission" date="2012-07" db="EMBL/GenBank/DDBJ databases">
        <title>The Genome Sequence of Facklamia hominis CCUG 36813.</title>
        <authorList>
            <consortium name="The Broad Institute Genome Sequencing Platform"/>
            <person name="Earl A."/>
            <person name="Ward D."/>
            <person name="Feldgarden M."/>
            <person name="Gevers D."/>
            <person name="Huys G."/>
            <person name="Walker B."/>
            <person name="Young S.K."/>
            <person name="Zeng Q."/>
            <person name="Gargeya S."/>
            <person name="Fitzgerald M."/>
            <person name="Haas B."/>
            <person name="Abouelleil A."/>
            <person name="Alvarado L."/>
            <person name="Arachchi H.M."/>
            <person name="Berlin A.M."/>
            <person name="Chapman S.B."/>
            <person name="Goldberg J."/>
            <person name="Griggs A."/>
            <person name="Gujja S."/>
            <person name="Hansen M."/>
            <person name="Howarth C."/>
            <person name="Imamovic A."/>
            <person name="Larimer J."/>
            <person name="McCowen C."/>
            <person name="Montmayeur A."/>
            <person name="Murphy C."/>
            <person name="Neiman D."/>
            <person name="Pearson M."/>
            <person name="Priest M."/>
            <person name="Roberts A."/>
            <person name="Saif S."/>
            <person name="Shea T."/>
            <person name="Sisk P."/>
            <person name="Sykes S."/>
            <person name="Wortman J."/>
            <person name="Nusbaum C."/>
            <person name="Birren B."/>
        </authorList>
    </citation>
    <scope>NUCLEOTIDE SEQUENCE [LARGE SCALE GENOMIC DNA]</scope>
    <source>
        <strain evidence="2 3">CCUG 36813</strain>
    </source>
</reference>
<evidence type="ECO:0000313" key="2">
    <source>
        <dbReference type="EMBL" id="EKB56314.1"/>
    </source>
</evidence>
<organism evidence="2 3">
    <name type="scientific">Facklamia hominis CCUG 36813</name>
    <dbReference type="NCBI Taxonomy" id="883111"/>
    <lineage>
        <taxon>Bacteria</taxon>
        <taxon>Bacillati</taxon>
        <taxon>Bacillota</taxon>
        <taxon>Bacilli</taxon>
        <taxon>Lactobacillales</taxon>
        <taxon>Aerococcaceae</taxon>
        <taxon>Facklamia</taxon>
    </lineage>
</organism>
<name>K1MK88_9LACT</name>
<keyword evidence="3" id="KW-1185">Reference proteome</keyword>
<dbReference type="GO" id="GO:0004519">
    <property type="term" value="F:endonuclease activity"/>
    <property type="evidence" value="ECO:0007669"/>
    <property type="project" value="InterPro"/>
</dbReference>
<proteinExistence type="predicted"/>
<dbReference type="PATRIC" id="fig|883111.3.peg.295"/>
<dbReference type="InterPro" id="IPR002711">
    <property type="entry name" value="HNH"/>
</dbReference>
<dbReference type="STRING" id="883111.HMPREF9706_00297"/>
<dbReference type="AlphaFoldDB" id="K1MK88"/>
<sequence length="90" mass="10614">MKRKAIPENIKRKLWAESMGRCMNPECREDLFINNGDIIEQAHIEAYNETLDNSYDNLIILCPNCHKKFDKIGLFTKNDVKEWKELGEKN</sequence>
<dbReference type="GO" id="GO:0008270">
    <property type="term" value="F:zinc ion binding"/>
    <property type="evidence" value="ECO:0007669"/>
    <property type="project" value="InterPro"/>
</dbReference>
<evidence type="ECO:0000313" key="3">
    <source>
        <dbReference type="Proteomes" id="UP000004465"/>
    </source>
</evidence>
<dbReference type="CDD" id="cd00085">
    <property type="entry name" value="HNHc"/>
    <property type="match status" value="1"/>
</dbReference>
<dbReference type="Proteomes" id="UP000004465">
    <property type="component" value="Unassembled WGS sequence"/>
</dbReference>
<dbReference type="GO" id="GO:0003676">
    <property type="term" value="F:nucleic acid binding"/>
    <property type="evidence" value="ECO:0007669"/>
    <property type="project" value="InterPro"/>
</dbReference>
<evidence type="ECO:0000259" key="1">
    <source>
        <dbReference type="Pfam" id="PF01844"/>
    </source>
</evidence>
<dbReference type="RefSeq" id="WP_006907605.1">
    <property type="nucleotide sequence ID" value="NZ_JH932292.1"/>
</dbReference>
<feature type="domain" description="HNH" evidence="1">
    <location>
        <begin position="26"/>
        <end position="68"/>
    </location>
</feature>
<dbReference type="Pfam" id="PF01844">
    <property type="entry name" value="HNH"/>
    <property type="match status" value="1"/>
</dbReference>
<accession>K1MK88</accession>